<gene>
    <name evidence="11" type="primary">EAF6</name>
    <name evidence="11" type="ORF">Q9L58_001257</name>
</gene>
<evidence type="ECO:0000256" key="6">
    <source>
        <dbReference type="ARBA" id="ARBA00023054"/>
    </source>
</evidence>
<keyword evidence="6" id="KW-0175">Coiled coil</keyword>
<sequence length="178" mass="19945">MATAPISKNHVATPSATGTPAVAATAEKVYYEKVRKELREMIQRKRVLDKNFLQYEENIAKCEIQYLEDTQPYGNIVKGFDNFIKGTAARRRTNISDADRIFSLSSFTYAAKLQQQDDATPATSTSTPTISENLPRLSTQTKNKKKRRRGEDESESPSEVETPGHKRVRISFSGQGQA</sequence>
<evidence type="ECO:0000256" key="2">
    <source>
        <dbReference type="ARBA" id="ARBA00010916"/>
    </source>
</evidence>
<feature type="compositionally biased region" description="Low complexity" evidence="10">
    <location>
        <begin position="117"/>
        <end position="129"/>
    </location>
</feature>
<comment type="function">
    <text evidence="9">Component of the NuA4 histone acetyltransferase complex which is involved in transcriptional activation of selected genes principally by acetylation of nucleosomal histone H4 and H2A. The NuA4 complex is also involved in DNA repair.</text>
</comment>
<dbReference type="Pfam" id="PF09340">
    <property type="entry name" value="NuA4"/>
    <property type="match status" value="1"/>
</dbReference>
<dbReference type="PANTHER" id="PTHR13476">
    <property type="entry name" value="CHROMATIN MODIFICATION-RELATED PROTEIN MEAF6"/>
    <property type="match status" value="1"/>
</dbReference>
<evidence type="ECO:0000256" key="10">
    <source>
        <dbReference type="SAM" id="MobiDB-lite"/>
    </source>
</evidence>
<dbReference type="EMBL" id="JBBBZM010000009">
    <property type="protein sequence ID" value="KAL0639690.1"/>
    <property type="molecule type" value="Genomic_DNA"/>
</dbReference>
<proteinExistence type="inferred from homology"/>
<keyword evidence="5 9" id="KW-0805">Transcription regulation</keyword>
<dbReference type="InterPro" id="IPR015418">
    <property type="entry name" value="Eaf6"/>
</dbReference>
<evidence type="ECO:0000313" key="12">
    <source>
        <dbReference type="Proteomes" id="UP001447188"/>
    </source>
</evidence>
<evidence type="ECO:0000256" key="3">
    <source>
        <dbReference type="ARBA" id="ARBA00018504"/>
    </source>
</evidence>
<evidence type="ECO:0000256" key="8">
    <source>
        <dbReference type="ARBA" id="ARBA00023242"/>
    </source>
</evidence>
<feature type="region of interest" description="Disordered" evidence="10">
    <location>
        <begin position="115"/>
        <end position="178"/>
    </location>
</feature>
<accession>A0ABR3GUU9</accession>
<keyword evidence="7 9" id="KW-0804">Transcription</keyword>
<comment type="subcellular location">
    <subcellularLocation>
        <location evidence="1 9">Nucleus</location>
    </subcellularLocation>
</comment>
<evidence type="ECO:0000313" key="11">
    <source>
        <dbReference type="EMBL" id="KAL0639690.1"/>
    </source>
</evidence>
<evidence type="ECO:0000256" key="9">
    <source>
        <dbReference type="RuleBase" id="RU368022"/>
    </source>
</evidence>
<feature type="compositionally biased region" description="Polar residues" evidence="10">
    <location>
        <begin position="130"/>
        <end position="141"/>
    </location>
</feature>
<name>A0ABR3GUU9_9PEZI</name>
<evidence type="ECO:0000256" key="5">
    <source>
        <dbReference type="ARBA" id="ARBA00023015"/>
    </source>
</evidence>
<evidence type="ECO:0000256" key="7">
    <source>
        <dbReference type="ARBA" id="ARBA00023163"/>
    </source>
</evidence>
<evidence type="ECO:0000256" key="4">
    <source>
        <dbReference type="ARBA" id="ARBA00022853"/>
    </source>
</evidence>
<keyword evidence="9" id="KW-0234">DNA repair</keyword>
<comment type="subunit">
    <text evidence="9">Component of the NuA4 histone acetyltransferase complex.</text>
</comment>
<comment type="caution">
    <text evidence="11">The sequence shown here is derived from an EMBL/GenBank/DDBJ whole genome shotgun (WGS) entry which is preliminary data.</text>
</comment>
<keyword evidence="12" id="KW-1185">Reference proteome</keyword>
<dbReference type="Proteomes" id="UP001447188">
    <property type="component" value="Unassembled WGS sequence"/>
</dbReference>
<keyword evidence="4 9" id="KW-0156">Chromatin regulator</keyword>
<keyword evidence="9" id="KW-0227">DNA damage</keyword>
<comment type="similarity">
    <text evidence="2 9">Belongs to the EAF6 family.</text>
</comment>
<evidence type="ECO:0000256" key="1">
    <source>
        <dbReference type="ARBA" id="ARBA00004123"/>
    </source>
</evidence>
<organism evidence="11 12">
    <name type="scientific">Discina gigas</name>
    <dbReference type="NCBI Taxonomy" id="1032678"/>
    <lineage>
        <taxon>Eukaryota</taxon>
        <taxon>Fungi</taxon>
        <taxon>Dikarya</taxon>
        <taxon>Ascomycota</taxon>
        <taxon>Pezizomycotina</taxon>
        <taxon>Pezizomycetes</taxon>
        <taxon>Pezizales</taxon>
        <taxon>Discinaceae</taxon>
        <taxon>Discina</taxon>
    </lineage>
</organism>
<reference evidence="11 12" key="1">
    <citation type="submission" date="2024-02" db="EMBL/GenBank/DDBJ databases">
        <title>Discinaceae phylogenomics.</title>
        <authorList>
            <person name="Dirks A.C."/>
            <person name="James T.Y."/>
        </authorList>
    </citation>
    <scope>NUCLEOTIDE SEQUENCE [LARGE SCALE GENOMIC DNA]</scope>
    <source>
        <strain evidence="11 12">ACD0624</strain>
    </source>
</reference>
<keyword evidence="8 9" id="KW-0539">Nucleus</keyword>
<protein>
    <recommendedName>
        <fullName evidence="3 9">Chromatin modification-related protein EAF6</fullName>
    </recommendedName>
</protein>